<feature type="compositionally biased region" description="Polar residues" evidence="1">
    <location>
        <begin position="142"/>
        <end position="151"/>
    </location>
</feature>
<dbReference type="RefSeq" id="WP_102736205.1">
    <property type="nucleotide sequence ID" value="NZ_PJKN01000008.1"/>
</dbReference>
<comment type="caution">
    <text evidence="3">The sequence shown here is derived from an EMBL/GenBank/DDBJ whole genome shotgun (WGS) entry which is preliminary data.</text>
</comment>
<dbReference type="InterPro" id="IPR001387">
    <property type="entry name" value="Cro/C1-type_HTH"/>
</dbReference>
<name>A0AAP8T8H4_9BACT</name>
<organism evidence="3 4">
    <name type="scientific">Akkermansia muciniphila</name>
    <dbReference type="NCBI Taxonomy" id="239935"/>
    <lineage>
        <taxon>Bacteria</taxon>
        <taxon>Pseudomonadati</taxon>
        <taxon>Verrucomicrobiota</taxon>
        <taxon>Verrucomicrobiia</taxon>
        <taxon>Verrucomicrobiales</taxon>
        <taxon>Akkermansiaceae</taxon>
        <taxon>Akkermansia</taxon>
    </lineage>
</organism>
<reference evidence="3 4" key="1">
    <citation type="journal article" date="2017" name="BMC Genomics">
        <title>Genome sequencing of 39 Akkermansia muciniphila isolates reveals its population structure, genomic and functional diverisity, and global distribution in mammalian gut microbiotas.</title>
        <authorList>
            <person name="Guo X."/>
            <person name="Li S."/>
            <person name="Zhang J."/>
            <person name="Wu F."/>
            <person name="Li X."/>
            <person name="Wu D."/>
            <person name="Zhang M."/>
            <person name="Ou Z."/>
            <person name="Jie Z."/>
            <person name="Yan Q."/>
            <person name="Li P."/>
            <person name="Yi J."/>
            <person name="Peng Y."/>
        </authorList>
    </citation>
    <scope>NUCLEOTIDE SEQUENCE [LARGE SCALE GENOMIC DNA]</scope>
    <source>
        <strain evidence="3 4">GP43</strain>
    </source>
</reference>
<protein>
    <recommendedName>
        <fullName evidence="2">HTH cro/C1-type domain-containing protein</fullName>
    </recommendedName>
</protein>
<dbReference type="CDD" id="cd00093">
    <property type="entry name" value="HTH_XRE"/>
    <property type="match status" value="1"/>
</dbReference>
<evidence type="ECO:0000259" key="2">
    <source>
        <dbReference type="PROSITE" id="PS50943"/>
    </source>
</evidence>
<dbReference type="SMART" id="SM00530">
    <property type="entry name" value="HTH_XRE"/>
    <property type="match status" value="1"/>
</dbReference>
<evidence type="ECO:0000256" key="1">
    <source>
        <dbReference type="SAM" id="MobiDB-lite"/>
    </source>
</evidence>
<feature type="domain" description="HTH cro/C1-type" evidence="2">
    <location>
        <begin position="15"/>
        <end position="71"/>
    </location>
</feature>
<dbReference type="GO" id="GO:0003677">
    <property type="term" value="F:DNA binding"/>
    <property type="evidence" value="ECO:0007669"/>
    <property type="project" value="InterPro"/>
</dbReference>
<dbReference type="Pfam" id="PF01381">
    <property type="entry name" value="HTH_3"/>
    <property type="match status" value="1"/>
</dbReference>
<dbReference type="SUPFAM" id="SSF47413">
    <property type="entry name" value="lambda repressor-like DNA-binding domains"/>
    <property type="match status" value="1"/>
</dbReference>
<dbReference type="InterPro" id="IPR010982">
    <property type="entry name" value="Lambda_DNA-bd_dom_sf"/>
</dbReference>
<sequence length="151" mass="16946">MARGKTVNRLFVSRLRAKLVDKNLSQSDLAYMSNIAQGAISEYLNPEKGRSPGAAELGRMAQALGVSMGWLWGVEDTSDIETAIYTQRIHRLEGRLLFAKKTLRGALEYLEEEVDEDKTLVTNTLSIQNDCSSRGAEDETEYNYNKKPNNQ</sequence>
<accession>A0AAP8T8H4</accession>
<feature type="region of interest" description="Disordered" evidence="1">
    <location>
        <begin position="130"/>
        <end position="151"/>
    </location>
</feature>
<dbReference type="AlphaFoldDB" id="A0AAP8T8H4"/>
<evidence type="ECO:0000313" key="3">
    <source>
        <dbReference type="EMBL" id="PNC53403.1"/>
    </source>
</evidence>
<proteinExistence type="predicted"/>
<dbReference type="Gene3D" id="1.10.260.40">
    <property type="entry name" value="lambda repressor-like DNA-binding domains"/>
    <property type="match status" value="1"/>
</dbReference>
<dbReference type="EMBL" id="PJKN01000008">
    <property type="protein sequence ID" value="PNC53403.1"/>
    <property type="molecule type" value="Genomic_DNA"/>
</dbReference>
<dbReference type="Proteomes" id="UP000235914">
    <property type="component" value="Unassembled WGS sequence"/>
</dbReference>
<gene>
    <name evidence="3" type="ORF">CXU09_11970</name>
</gene>
<evidence type="ECO:0000313" key="4">
    <source>
        <dbReference type="Proteomes" id="UP000235914"/>
    </source>
</evidence>
<dbReference type="PROSITE" id="PS50943">
    <property type="entry name" value="HTH_CROC1"/>
    <property type="match status" value="1"/>
</dbReference>